<dbReference type="Gene3D" id="3.30.750.24">
    <property type="entry name" value="STAS domain"/>
    <property type="match status" value="1"/>
</dbReference>
<dbReference type="CDD" id="cd00038">
    <property type="entry name" value="CAP_ED"/>
    <property type="match status" value="1"/>
</dbReference>
<dbReference type="InterPro" id="IPR018490">
    <property type="entry name" value="cNMP-bd_dom_sf"/>
</dbReference>
<evidence type="ECO:0000256" key="1">
    <source>
        <dbReference type="ARBA" id="ARBA00004141"/>
    </source>
</evidence>
<feature type="transmembrane region" description="Helical" evidence="5">
    <location>
        <begin position="253"/>
        <end position="282"/>
    </location>
</feature>
<dbReference type="Gene3D" id="2.60.120.10">
    <property type="entry name" value="Jelly Rolls"/>
    <property type="match status" value="1"/>
</dbReference>
<evidence type="ECO:0000256" key="4">
    <source>
        <dbReference type="ARBA" id="ARBA00023136"/>
    </source>
</evidence>
<keyword evidence="4 5" id="KW-0472">Membrane</keyword>
<feature type="domain" description="STAS" evidence="7">
    <location>
        <begin position="325"/>
        <end position="398"/>
    </location>
</feature>
<dbReference type="EMBL" id="HBHQ01025738">
    <property type="protein sequence ID" value="CAD9825554.1"/>
    <property type="molecule type" value="Transcribed_RNA"/>
</dbReference>
<dbReference type="InterPro" id="IPR002645">
    <property type="entry name" value="STAS_dom"/>
</dbReference>
<dbReference type="CDD" id="cd07042">
    <property type="entry name" value="STAS_SulP_like_sulfate_transporter"/>
    <property type="match status" value="1"/>
</dbReference>
<dbReference type="Pfam" id="PF00916">
    <property type="entry name" value="Sulfate_transp"/>
    <property type="match status" value="1"/>
</dbReference>
<feature type="transmembrane region" description="Helical" evidence="5">
    <location>
        <begin position="45"/>
        <end position="67"/>
    </location>
</feature>
<dbReference type="Pfam" id="PF00027">
    <property type="entry name" value="cNMP_binding"/>
    <property type="match status" value="1"/>
</dbReference>
<dbReference type="SMART" id="SM00100">
    <property type="entry name" value="cNMP"/>
    <property type="match status" value="1"/>
</dbReference>
<dbReference type="PROSITE" id="PS50801">
    <property type="entry name" value="STAS"/>
    <property type="match status" value="1"/>
</dbReference>
<evidence type="ECO:0000256" key="3">
    <source>
        <dbReference type="ARBA" id="ARBA00022989"/>
    </source>
</evidence>
<feature type="transmembrane region" description="Helical" evidence="5">
    <location>
        <begin position="15"/>
        <end position="33"/>
    </location>
</feature>
<dbReference type="AlphaFoldDB" id="A0A7S2XRZ9"/>
<protein>
    <recommendedName>
        <fullName evidence="9">Cyclic nucleotide-binding domain-containing protein</fullName>
    </recommendedName>
</protein>
<dbReference type="SUPFAM" id="SSF52091">
    <property type="entry name" value="SpoIIaa-like"/>
    <property type="match status" value="1"/>
</dbReference>
<evidence type="ECO:0000256" key="2">
    <source>
        <dbReference type="ARBA" id="ARBA00022692"/>
    </source>
</evidence>
<evidence type="ECO:0000313" key="8">
    <source>
        <dbReference type="EMBL" id="CAD9825554.1"/>
    </source>
</evidence>
<feature type="transmembrane region" description="Helical" evidence="5">
    <location>
        <begin position="197"/>
        <end position="217"/>
    </location>
</feature>
<proteinExistence type="predicted"/>
<evidence type="ECO:0008006" key="9">
    <source>
        <dbReference type="Google" id="ProtNLM"/>
    </source>
</evidence>
<name>A0A7S2XRZ9_9STRA</name>
<accession>A0A7S2XRZ9</accession>
<comment type="subcellular location">
    <subcellularLocation>
        <location evidence="1">Membrane</location>
        <topology evidence="1">Multi-pass membrane protein</topology>
    </subcellularLocation>
</comment>
<dbReference type="PANTHER" id="PTHR43310">
    <property type="entry name" value="SULFATE TRANSPORTER YBAR-RELATED"/>
    <property type="match status" value="1"/>
</dbReference>
<dbReference type="InterPro" id="IPR036513">
    <property type="entry name" value="STAS_dom_sf"/>
</dbReference>
<dbReference type="PROSITE" id="PS50042">
    <property type="entry name" value="CNMP_BINDING_3"/>
    <property type="match status" value="1"/>
</dbReference>
<dbReference type="InterPro" id="IPR052706">
    <property type="entry name" value="Membrane-Transporter-like"/>
</dbReference>
<dbReference type="InterPro" id="IPR011547">
    <property type="entry name" value="SLC26A/SulP_dom"/>
</dbReference>
<dbReference type="InterPro" id="IPR014710">
    <property type="entry name" value="RmlC-like_jellyroll"/>
</dbReference>
<gene>
    <name evidence="8" type="ORF">ASEP1449_LOCUS17388</name>
</gene>
<dbReference type="Pfam" id="PF01740">
    <property type="entry name" value="STAS"/>
    <property type="match status" value="1"/>
</dbReference>
<keyword evidence="2 5" id="KW-0812">Transmembrane</keyword>
<dbReference type="GO" id="GO:0016020">
    <property type="term" value="C:membrane"/>
    <property type="evidence" value="ECO:0007669"/>
    <property type="project" value="UniProtKB-SubCell"/>
</dbReference>
<dbReference type="PANTHER" id="PTHR43310:SF4">
    <property type="entry name" value="AFR304WP"/>
    <property type="match status" value="1"/>
</dbReference>
<feature type="domain" description="Cyclic nucleotide-binding" evidence="6">
    <location>
        <begin position="519"/>
        <end position="628"/>
    </location>
</feature>
<dbReference type="InterPro" id="IPR000595">
    <property type="entry name" value="cNMP-bd_dom"/>
</dbReference>
<organism evidence="8">
    <name type="scientific">Attheya septentrionalis</name>
    <dbReference type="NCBI Taxonomy" id="420275"/>
    <lineage>
        <taxon>Eukaryota</taxon>
        <taxon>Sar</taxon>
        <taxon>Stramenopiles</taxon>
        <taxon>Ochrophyta</taxon>
        <taxon>Bacillariophyta</taxon>
        <taxon>Coscinodiscophyceae</taxon>
        <taxon>Chaetocerotophycidae</taxon>
        <taxon>Chaetocerotales</taxon>
        <taxon>Attheyaceae</taxon>
        <taxon>Attheya</taxon>
    </lineage>
</organism>
<reference evidence="8" key="1">
    <citation type="submission" date="2021-01" db="EMBL/GenBank/DDBJ databases">
        <authorList>
            <person name="Corre E."/>
            <person name="Pelletier E."/>
            <person name="Niang G."/>
            <person name="Scheremetjew M."/>
            <person name="Finn R."/>
            <person name="Kale V."/>
            <person name="Holt S."/>
            <person name="Cochrane G."/>
            <person name="Meng A."/>
            <person name="Brown T."/>
            <person name="Cohen L."/>
        </authorList>
    </citation>
    <scope>NUCLEOTIDE SEQUENCE</scope>
    <source>
        <strain evidence="8">CCMP2084</strain>
    </source>
</reference>
<sequence>MNAPMTLSSISSSRNLPLLGVVILFEVILRCLEQVTKRTDGTPKYALLSPIYFCSITPVFYMALLLFRVDWDHVMEAGYFFPSLQDDNGSDGGSIIWNEHLLDMWRIIDFSVVSWQAIIDSIPTLVALVLFSLIHVPINIPAFALSTNTEAEMNTELVAHGYSNMIAGCLGGLQNYMAYTQSVLYDRSGGMGKSSGLTVAAITALLFFIGPTIASYIPRCMAGTLLLHVGIDLFLEGVYDSYGKFDNLEYSGIWLITIVMTLYGMDAAMIAGIITAISTFVAQNMTYVNPVRGSMSASTLRSSQLNRHIKAREILDDPYIGRSRILVIQLQGHLFFGNMAHLTESIHQIMSKKLGTMAEPMCVILDFSLVLGIDSSAAQTMSKLKNVMQKQFNVQLSIFVSGSDEGFPCAFDLSKELSATIIPDRKDSIPPDETTELLANEGITRVSSQTFMESLAFSGSHVCDSLDMALVYAENALIDSEDPSLLEYDESGNQFSGLRKDSSPSEEREAALHHIENLCLGNVDKNNAEMLFSRFERQVYTRGECLWKQGSPSDSFKLLVRGSLEAVLENEAGTSETILSGNSIGELGLVEGVTRMSSVHCTSQEAILYSLSRDAYEDLIRSSPHVARIVDLICVRYLSARVQHVSNRIFETRCLPI</sequence>
<evidence type="ECO:0000259" key="6">
    <source>
        <dbReference type="PROSITE" id="PS50042"/>
    </source>
</evidence>
<evidence type="ECO:0000259" key="7">
    <source>
        <dbReference type="PROSITE" id="PS50801"/>
    </source>
</evidence>
<keyword evidence="3 5" id="KW-1133">Transmembrane helix</keyword>
<evidence type="ECO:0000256" key="5">
    <source>
        <dbReference type="SAM" id="Phobius"/>
    </source>
</evidence>
<dbReference type="SUPFAM" id="SSF51206">
    <property type="entry name" value="cAMP-binding domain-like"/>
    <property type="match status" value="1"/>
</dbReference>